<dbReference type="PANTHER" id="PTHR46580:SF4">
    <property type="entry name" value="ATP_GTP-BINDING PROTEIN"/>
    <property type="match status" value="1"/>
</dbReference>
<evidence type="ECO:0008006" key="5">
    <source>
        <dbReference type="Google" id="ProtNLM"/>
    </source>
</evidence>
<evidence type="ECO:0000313" key="3">
    <source>
        <dbReference type="EMBL" id="CAF1363259.1"/>
    </source>
</evidence>
<keyword evidence="2" id="KW-0472">Membrane</keyword>
<keyword evidence="2" id="KW-1133">Transmembrane helix</keyword>
<organism evidence="3 4">
    <name type="scientific">Adineta ricciae</name>
    <name type="common">Rotifer</name>
    <dbReference type="NCBI Taxonomy" id="249248"/>
    <lineage>
        <taxon>Eukaryota</taxon>
        <taxon>Metazoa</taxon>
        <taxon>Spiralia</taxon>
        <taxon>Gnathifera</taxon>
        <taxon>Rotifera</taxon>
        <taxon>Eurotatoria</taxon>
        <taxon>Bdelloidea</taxon>
        <taxon>Adinetida</taxon>
        <taxon>Adinetidae</taxon>
        <taxon>Adineta</taxon>
    </lineage>
</organism>
<reference evidence="3" key="1">
    <citation type="submission" date="2021-02" db="EMBL/GenBank/DDBJ databases">
        <authorList>
            <person name="Nowell W R."/>
        </authorList>
    </citation>
    <scope>NUCLEOTIDE SEQUENCE</scope>
</reference>
<dbReference type="SUPFAM" id="SSF69318">
    <property type="entry name" value="Integrin alpha N-terminal domain"/>
    <property type="match status" value="2"/>
</dbReference>
<accession>A0A815IAG0</accession>
<proteinExistence type="predicted"/>
<dbReference type="Gene3D" id="2.30.30.100">
    <property type="match status" value="1"/>
</dbReference>
<dbReference type="AlphaFoldDB" id="A0A815IAG0"/>
<dbReference type="EMBL" id="CAJNOJ010000277">
    <property type="protein sequence ID" value="CAF1363259.1"/>
    <property type="molecule type" value="Genomic_DNA"/>
</dbReference>
<comment type="caution">
    <text evidence="3">The sequence shown here is derived from an EMBL/GenBank/DDBJ whole genome shotgun (WGS) entry which is preliminary data.</text>
</comment>
<dbReference type="InterPro" id="IPR013517">
    <property type="entry name" value="FG-GAP"/>
</dbReference>
<keyword evidence="2" id="KW-0812">Transmembrane</keyword>
<dbReference type="Gene3D" id="2.130.10.130">
    <property type="entry name" value="Integrin alpha, N-terminal"/>
    <property type="match status" value="2"/>
</dbReference>
<dbReference type="OrthoDB" id="9996018at2759"/>
<name>A0A815IAG0_ADIRI</name>
<gene>
    <name evidence="3" type="ORF">EDS130_LOCUS33945</name>
</gene>
<feature type="transmembrane region" description="Helical" evidence="2">
    <location>
        <begin position="21"/>
        <end position="50"/>
    </location>
</feature>
<evidence type="ECO:0000313" key="4">
    <source>
        <dbReference type="Proteomes" id="UP000663852"/>
    </source>
</evidence>
<protein>
    <recommendedName>
        <fullName evidence="5">VCBS repeat-containing protein</fullName>
    </recommendedName>
</protein>
<dbReference type="Proteomes" id="UP000663852">
    <property type="component" value="Unassembled WGS sequence"/>
</dbReference>
<dbReference type="InterPro" id="IPR028994">
    <property type="entry name" value="Integrin_alpha_N"/>
</dbReference>
<keyword evidence="1" id="KW-0732">Signal</keyword>
<dbReference type="PANTHER" id="PTHR46580">
    <property type="entry name" value="SENSOR KINASE-RELATED"/>
    <property type="match status" value="1"/>
</dbReference>
<evidence type="ECO:0000256" key="2">
    <source>
        <dbReference type="SAM" id="Phobius"/>
    </source>
</evidence>
<dbReference type="Pfam" id="PF13517">
    <property type="entry name" value="FG-GAP_3"/>
    <property type="match status" value="3"/>
</dbReference>
<evidence type="ECO:0000256" key="1">
    <source>
        <dbReference type="ARBA" id="ARBA00022729"/>
    </source>
</evidence>
<sequence length="418" mass="44571">MKWYASKISSLLSSTNVPVILKLPILFLSIGVIGVCISATVILSLISIYIPNHATGGTCPISFSLMLSQSVGRGPTAILAAHLDNDSFLDIVVANYDEGSAIVLFGLGNGSFSRQITILNQTNAGTNGIAIGLINNDTYMDIVLANRNASKVLIYYGDGYGGFSIPKTIATGTNSNPVEVALNDINNDTYTDIVVVAHVLAEIQILLQNADGSFQNAIVLPTGNESGPYFLSIHDFNRDQHADIAVGKGEDNTLSIFFGNGTGHFSNSANYNMEPGSYALTVNYFNRDDILDIVTGNYDDGSTTILFGNSDGTFTKQKRFSTGVGSLPYAIDSNDFNKDHAQDVIVANSGTNNIGIMLGNGNGNFLMQKTFSTGANSEPKDVISGDFNGDNRIDFISANYGQNSIGIFLSTCNHKLVE</sequence>